<dbReference type="InterPro" id="IPR008862">
    <property type="entry name" value="Tcp11"/>
</dbReference>
<organism evidence="3 4">
    <name type="scientific">Coemansia biformis</name>
    <dbReference type="NCBI Taxonomy" id="1286918"/>
    <lineage>
        <taxon>Eukaryota</taxon>
        <taxon>Fungi</taxon>
        <taxon>Fungi incertae sedis</taxon>
        <taxon>Zoopagomycota</taxon>
        <taxon>Kickxellomycotina</taxon>
        <taxon>Kickxellomycetes</taxon>
        <taxon>Kickxellales</taxon>
        <taxon>Kickxellaceae</taxon>
        <taxon>Coemansia</taxon>
    </lineage>
</organism>
<protein>
    <submittedName>
        <fullName evidence="3">cAMP-mediated signaling protein sok1</fullName>
    </submittedName>
</protein>
<dbReference type="AlphaFoldDB" id="A0A9W7YFZ5"/>
<accession>A0A9W7YFZ5</accession>
<evidence type="ECO:0000313" key="4">
    <source>
        <dbReference type="Proteomes" id="UP001143981"/>
    </source>
</evidence>
<dbReference type="OrthoDB" id="276323at2759"/>
<comment type="similarity">
    <text evidence="1">Belongs to the TCP11 family.</text>
</comment>
<dbReference type="Pfam" id="PF05794">
    <property type="entry name" value="Tcp11"/>
    <property type="match status" value="1"/>
</dbReference>
<dbReference type="EMBL" id="JANBOI010000287">
    <property type="protein sequence ID" value="KAJ1731820.1"/>
    <property type="molecule type" value="Genomic_DNA"/>
</dbReference>
<gene>
    <name evidence="3" type="primary">SOK1</name>
    <name evidence="3" type="ORF">LPJ61_002341</name>
</gene>
<feature type="compositionally biased region" description="Low complexity" evidence="2">
    <location>
        <begin position="43"/>
        <end position="53"/>
    </location>
</feature>
<evidence type="ECO:0000313" key="3">
    <source>
        <dbReference type="EMBL" id="KAJ1731820.1"/>
    </source>
</evidence>
<keyword evidence="4" id="KW-1185">Reference proteome</keyword>
<dbReference type="PANTHER" id="PTHR12832">
    <property type="entry name" value="TESTIS-SPECIFIC PROTEIN PBS13 T-COMPLEX 11"/>
    <property type="match status" value="1"/>
</dbReference>
<feature type="compositionally biased region" description="Basic and acidic residues" evidence="2">
    <location>
        <begin position="11"/>
        <end position="21"/>
    </location>
</feature>
<feature type="region of interest" description="Disordered" evidence="2">
    <location>
        <begin position="1"/>
        <end position="53"/>
    </location>
</feature>
<dbReference type="Proteomes" id="UP001143981">
    <property type="component" value="Unassembled WGS sequence"/>
</dbReference>
<proteinExistence type="inferred from homology"/>
<comment type="caution">
    <text evidence="3">The sequence shown here is derived from an EMBL/GenBank/DDBJ whole genome shotgun (WGS) entry which is preliminary data.</text>
</comment>
<evidence type="ECO:0000256" key="1">
    <source>
        <dbReference type="ARBA" id="ARBA00010954"/>
    </source>
</evidence>
<sequence length="595" mass="63969">MASAPHSPAVPEDRTASDGRHTPMGPAASAADHSASPRRDEASPGPAAPGQTQAQAAYALPPINRYTLRELKIHNILQNPRLRHEVLFEPKLEFRPNSSGQLAEAKQRAAMQYWAGVDHEVRAMAAGPTPLGVATVTMLVVELREIVAEMAEDSTKPEHSRHADQLRERIDEDRIRQQLAHCVFDAAAVMACLTEAMLLFAQPARHATVARLTTYVQRGRLARALRGAFDVLEAIKIDTANASIELYREYMRSTAVAFERSHFNLALRRGTAALSDTTDWWRRVYDDARAQGRHQQGLDAVFFEAGRELVLDDSQPVPSLFRMDEARIMTIRRDAERLAIVGMVFLSFSQFLQLAARAAPRASASRDFVNARGRVDHERLAAECLLVVPEGCGVQWTEPLVAARARASPAEPASKGAGPAARGDVGFSQLVADLVALAERALGRVLAPSETATLERTLLRAARHECPLREIVEERVGAVIGEHTAALAALNGKARGTECEAMPPSATETLRRSMLLFLAPALAALSTKVHAVVYHHWQVYKAYYATVLSASRDGTGKAAGSGRGGSSSAAGAGDGEAAAAATAAASSSANTVSAM</sequence>
<dbReference type="PANTHER" id="PTHR12832:SF11">
    <property type="entry name" value="LD23868P"/>
    <property type="match status" value="1"/>
</dbReference>
<name>A0A9W7YFZ5_9FUNG</name>
<dbReference type="GO" id="GO:0010737">
    <property type="term" value="P:protein kinase A signaling"/>
    <property type="evidence" value="ECO:0007669"/>
    <property type="project" value="TreeGrafter"/>
</dbReference>
<reference evidence="3" key="1">
    <citation type="submission" date="2022-07" db="EMBL/GenBank/DDBJ databases">
        <title>Phylogenomic reconstructions and comparative analyses of Kickxellomycotina fungi.</title>
        <authorList>
            <person name="Reynolds N.K."/>
            <person name="Stajich J.E."/>
            <person name="Barry K."/>
            <person name="Grigoriev I.V."/>
            <person name="Crous P."/>
            <person name="Smith M.E."/>
        </authorList>
    </citation>
    <scope>NUCLEOTIDE SEQUENCE</scope>
    <source>
        <strain evidence="3">BCRC 34381</strain>
    </source>
</reference>
<evidence type="ECO:0000256" key="2">
    <source>
        <dbReference type="SAM" id="MobiDB-lite"/>
    </source>
</evidence>